<feature type="transmembrane region" description="Helical" evidence="8">
    <location>
        <begin position="717"/>
        <end position="735"/>
    </location>
</feature>
<evidence type="ECO:0000256" key="4">
    <source>
        <dbReference type="ARBA" id="ARBA00022692"/>
    </source>
</evidence>
<evidence type="ECO:0000313" key="10">
    <source>
        <dbReference type="EMBL" id="NYG59472.1"/>
    </source>
</evidence>
<organism evidence="10 11">
    <name type="scientific">Nocardioides daedukensis</name>
    <dbReference type="NCBI Taxonomy" id="634462"/>
    <lineage>
        <taxon>Bacteria</taxon>
        <taxon>Bacillati</taxon>
        <taxon>Actinomycetota</taxon>
        <taxon>Actinomycetes</taxon>
        <taxon>Propionibacteriales</taxon>
        <taxon>Nocardioidaceae</taxon>
        <taxon>Nocardioides</taxon>
    </lineage>
</organism>
<keyword evidence="5 8" id="KW-1133">Transmembrane helix</keyword>
<feature type="transmembrane region" description="Helical" evidence="8">
    <location>
        <begin position="441"/>
        <end position="458"/>
    </location>
</feature>
<gene>
    <name evidence="10" type="ORF">BJ980_002395</name>
</gene>
<accession>A0A7Y9UQN7</accession>
<dbReference type="EMBL" id="JACCAA010000001">
    <property type="protein sequence ID" value="NYG59472.1"/>
    <property type="molecule type" value="Genomic_DNA"/>
</dbReference>
<feature type="transmembrane region" description="Helical" evidence="8">
    <location>
        <begin position="280"/>
        <end position="300"/>
    </location>
</feature>
<feature type="region of interest" description="Disordered" evidence="7">
    <location>
        <begin position="799"/>
        <end position="823"/>
    </location>
</feature>
<comment type="similarity">
    <text evidence="2">Belongs to the resistance-nodulation-cell division (RND) (TC 2.A.6) family. MmpL subfamily.</text>
</comment>
<evidence type="ECO:0000256" key="7">
    <source>
        <dbReference type="SAM" id="MobiDB-lite"/>
    </source>
</evidence>
<evidence type="ECO:0000256" key="3">
    <source>
        <dbReference type="ARBA" id="ARBA00022475"/>
    </source>
</evidence>
<protein>
    <submittedName>
        <fullName evidence="10">RND superfamily putative drug exporter</fullName>
    </submittedName>
</protein>
<dbReference type="SUPFAM" id="SSF82866">
    <property type="entry name" value="Multidrug efflux transporter AcrB transmembrane domain"/>
    <property type="match status" value="2"/>
</dbReference>
<dbReference type="RefSeq" id="WP_179502517.1">
    <property type="nucleotide sequence ID" value="NZ_JACCAA010000001.1"/>
</dbReference>
<evidence type="ECO:0000259" key="9">
    <source>
        <dbReference type="PROSITE" id="PS50156"/>
    </source>
</evidence>
<feature type="transmembrane region" description="Helical" evidence="8">
    <location>
        <begin position="632"/>
        <end position="654"/>
    </location>
</feature>
<evidence type="ECO:0000256" key="6">
    <source>
        <dbReference type="ARBA" id="ARBA00023136"/>
    </source>
</evidence>
<evidence type="ECO:0000256" key="5">
    <source>
        <dbReference type="ARBA" id="ARBA00022989"/>
    </source>
</evidence>
<keyword evidence="6 8" id="KW-0472">Membrane</keyword>
<keyword evidence="11" id="KW-1185">Reference proteome</keyword>
<dbReference type="AlphaFoldDB" id="A0A7Y9UQN7"/>
<feature type="transmembrane region" description="Helical" evidence="8">
    <location>
        <begin position="666"/>
        <end position="685"/>
    </location>
</feature>
<dbReference type="InterPro" id="IPR004869">
    <property type="entry name" value="MMPL_dom"/>
</dbReference>
<evidence type="ECO:0000256" key="2">
    <source>
        <dbReference type="ARBA" id="ARBA00010157"/>
    </source>
</evidence>
<dbReference type="Proteomes" id="UP000540656">
    <property type="component" value="Unassembled WGS sequence"/>
</dbReference>
<sequence length="823" mass="86312">MATLLYRLGKTAYRRWPIFLAAWLIAAVGLGGFAATMSKPMSDSFSIPGIPSEKAADMQAELFPGSQDAFDDASFDVVVQAPEGHTLAEPEYSRAVDTLVADLVDTPQISKETVPLVVKDGAKLTDAEYAATLDGTVEKLKNAEVTEEQPPMIGNPLILGPVQDDQIVSGAESAGATKAQAEANAAALSILSEDGRTGLIQGEFDVETPMDIKPASQDEVKEAMETARDSGLSVEANGPGMQSMEMPGGSAELIGLAIALLVLVLTFGSLVAAGLPLITAVFGVGLGMIGITGMTAFMDIGTTTPILATMLGLAVGIDYTLFILARYRNELEHTDERDEAIGVAVGTAGSAVVFAGLTVLIALSALAVVRIPFLTSMGLAAAGTVLIAVLVALTLLPAILGMLKTKSFGGQVRKYVPARDEKGKIVNNGVRWARFVGKSPIAAILLVVVALGSIAIPLKDLHLAFPTDSTASVETTQRQASELISGAFGEGREAPMLMVVDATGVPEGERQAKIDEVAAWAGEQAGVLNAQVGGTNADPSDPDATPTGALVMITPETGPDATATEETLAELRNGQDDIEAATGTDTGVTGLTAITVDISERLSDALPIYLLVVIGLAFILLMLVFRSILVPLTATLGFLLSVLATLGATVAVFQEGALGLMEGQPIVSFMPIFLIGVVFGLAMDYQVFLVTRIREAHVHGADTRESVIDGFRGSARVVAAAAVIMTAVFAAFILMDDPMIQMMGFALAVAIVFDAFIVRMTLIPALMYLMGDKAWWLPKWLDRILPNVDVEGESLERPHMADHFGSRDTSDRDGDKELQTAGA</sequence>
<evidence type="ECO:0000313" key="11">
    <source>
        <dbReference type="Proteomes" id="UP000540656"/>
    </source>
</evidence>
<dbReference type="Gene3D" id="1.20.1640.10">
    <property type="entry name" value="Multidrug efflux transporter AcrB transmembrane domain"/>
    <property type="match status" value="2"/>
</dbReference>
<feature type="transmembrane region" description="Helical" evidence="8">
    <location>
        <begin position="379"/>
        <end position="403"/>
    </location>
</feature>
<feature type="transmembrane region" description="Helical" evidence="8">
    <location>
        <begin position="340"/>
        <end position="373"/>
    </location>
</feature>
<evidence type="ECO:0000256" key="8">
    <source>
        <dbReference type="SAM" id="Phobius"/>
    </source>
</evidence>
<keyword evidence="3" id="KW-1003">Cell membrane</keyword>
<comment type="subcellular location">
    <subcellularLocation>
        <location evidence="1">Cell membrane</location>
        <topology evidence="1">Multi-pass membrane protein</topology>
    </subcellularLocation>
</comment>
<feature type="domain" description="SSD" evidence="9">
    <location>
        <begin position="270"/>
        <end position="402"/>
    </location>
</feature>
<proteinExistence type="inferred from homology"/>
<dbReference type="InterPro" id="IPR050545">
    <property type="entry name" value="Mycobact_MmpL"/>
</dbReference>
<feature type="transmembrane region" description="Helical" evidence="8">
    <location>
        <begin position="606"/>
        <end position="625"/>
    </location>
</feature>
<dbReference type="Pfam" id="PF03176">
    <property type="entry name" value="MMPL"/>
    <property type="match status" value="2"/>
</dbReference>
<dbReference type="GO" id="GO:0005886">
    <property type="term" value="C:plasma membrane"/>
    <property type="evidence" value="ECO:0007669"/>
    <property type="project" value="UniProtKB-SubCell"/>
</dbReference>
<feature type="transmembrane region" description="Helical" evidence="8">
    <location>
        <begin position="747"/>
        <end position="769"/>
    </location>
</feature>
<comment type="caution">
    <text evidence="10">The sequence shown here is derived from an EMBL/GenBank/DDBJ whole genome shotgun (WGS) entry which is preliminary data.</text>
</comment>
<name>A0A7Y9UQN7_9ACTN</name>
<reference evidence="10 11" key="1">
    <citation type="submission" date="2020-07" db="EMBL/GenBank/DDBJ databases">
        <title>Sequencing the genomes of 1000 actinobacteria strains.</title>
        <authorList>
            <person name="Klenk H.-P."/>
        </authorList>
    </citation>
    <scope>NUCLEOTIDE SEQUENCE [LARGE SCALE GENOMIC DNA]</scope>
    <source>
        <strain evidence="10 11">DSM 23819</strain>
    </source>
</reference>
<keyword evidence="4 8" id="KW-0812">Transmembrane</keyword>
<dbReference type="PROSITE" id="PS50156">
    <property type="entry name" value="SSD"/>
    <property type="match status" value="1"/>
</dbReference>
<feature type="transmembrane region" description="Helical" evidence="8">
    <location>
        <begin position="253"/>
        <end position="273"/>
    </location>
</feature>
<feature type="transmembrane region" description="Helical" evidence="8">
    <location>
        <begin position="306"/>
        <end position="328"/>
    </location>
</feature>
<dbReference type="PANTHER" id="PTHR33406:SF11">
    <property type="entry name" value="MEMBRANE PROTEIN SCO6666-RELATED"/>
    <property type="match status" value="1"/>
</dbReference>
<dbReference type="PANTHER" id="PTHR33406">
    <property type="entry name" value="MEMBRANE PROTEIN MJ1562-RELATED"/>
    <property type="match status" value="1"/>
</dbReference>
<evidence type="ECO:0000256" key="1">
    <source>
        <dbReference type="ARBA" id="ARBA00004651"/>
    </source>
</evidence>
<dbReference type="InterPro" id="IPR000731">
    <property type="entry name" value="SSD"/>
</dbReference>